<protein>
    <submittedName>
        <fullName evidence="14">Chromodomain-helicase-DNA-binding protein 3-like isoform X1</fullName>
    </submittedName>
</protein>
<keyword evidence="6" id="KW-0862">Zinc</keyword>
<reference evidence="14" key="2">
    <citation type="submission" date="2025-08" db="UniProtKB">
        <authorList>
            <consortium name="RefSeq"/>
        </authorList>
    </citation>
    <scope>IDENTIFICATION</scope>
    <source>
        <tissue evidence="14">Etiolated seedlings</tissue>
    </source>
</reference>
<dbReference type="PROSITE" id="PS50016">
    <property type="entry name" value="ZF_PHD_2"/>
    <property type="match status" value="1"/>
</dbReference>
<keyword evidence="3" id="KW-0677">Repeat</keyword>
<dbReference type="GO" id="GO:0005524">
    <property type="term" value="F:ATP binding"/>
    <property type="evidence" value="ECO:0007669"/>
    <property type="project" value="UniProtKB-KW"/>
</dbReference>
<feature type="region of interest" description="Disordered" evidence="10">
    <location>
        <begin position="887"/>
        <end position="939"/>
    </location>
</feature>
<feature type="region of interest" description="Disordered" evidence="10">
    <location>
        <begin position="1"/>
        <end position="34"/>
    </location>
</feature>
<dbReference type="InterPro" id="IPR056882">
    <property type="entry name" value="MOM1_dom"/>
</dbReference>
<dbReference type="STRING" id="3827.A0A1S3E0Y9"/>
<dbReference type="PaxDb" id="3827-XP_004494007.1"/>
<feature type="compositionally biased region" description="Basic and acidic residues" evidence="10">
    <location>
        <begin position="1224"/>
        <end position="1234"/>
    </location>
</feature>
<dbReference type="InterPro" id="IPR000953">
    <property type="entry name" value="Chromo/chromo_shadow_dom"/>
</dbReference>
<dbReference type="InterPro" id="IPR019786">
    <property type="entry name" value="Zinc_finger_PHD-type_CS"/>
</dbReference>
<dbReference type="Pfam" id="PF00385">
    <property type="entry name" value="Chromo"/>
    <property type="match status" value="1"/>
</dbReference>
<gene>
    <name evidence="14" type="primary">LOC101506720</name>
</gene>
<dbReference type="InterPro" id="IPR019787">
    <property type="entry name" value="Znf_PHD-finger"/>
</dbReference>
<dbReference type="eggNOG" id="KOG0383">
    <property type="taxonomic scope" value="Eukaryota"/>
</dbReference>
<dbReference type="SMART" id="SM00298">
    <property type="entry name" value="CHROMO"/>
    <property type="match status" value="2"/>
</dbReference>
<dbReference type="Pfam" id="PF25029">
    <property type="entry name" value="MOM1"/>
    <property type="match status" value="1"/>
</dbReference>
<dbReference type="RefSeq" id="XP_027188137.1">
    <property type="nucleotide sequence ID" value="XM_027332336.1"/>
</dbReference>
<comment type="subcellular location">
    <subcellularLocation>
        <location evidence="1">Nucleus</location>
    </subcellularLocation>
</comment>
<dbReference type="InterPro" id="IPR001965">
    <property type="entry name" value="Znf_PHD"/>
</dbReference>
<dbReference type="InterPro" id="IPR038718">
    <property type="entry name" value="SNF2-like_sf"/>
</dbReference>
<feature type="domain" description="Chromo" evidence="11">
    <location>
        <begin position="101"/>
        <end position="166"/>
    </location>
</feature>
<dbReference type="Gene3D" id="2.40.50.40">
    <property type="match status" value="2"/>
</dbReference>
<dbReference type="InterPro" id="IPR013083">
    <property type="entry name" value="Znf_RING/FYVE/PHD"/>
</dbReference>
<name>A0A1S3E0Y9_CICAR</name>
<dbReference type="Gene3D" id="3.30.40.10">
    <property type="entry name" value="Zinc/RING finger domain, C3HC4 (zinc finger)"/>
    <property type="match status" value="1"/>
</dbReference>
<dbReference type="Gene3D" id="6.10.250.1310">
    <property type="match status" value="1"/>
</dbReference>
<evidence type="ECO:0000256" key="2">
    <source>
        <dbReference type="ARBA" id="ARBA00022723"/>
    </source>
</evidence>
<dbReference type="eggNOG" id="KOG0384">
    <property type="taxonomic scope" value="Eukaryota"/>
</dbReference>
<reference evidence="13" key="1">
    <citation type="journal article" date="2013" name="Nat. Biotechnol.">
        <title>Draft genome sequence of chickpea (Cicer arietinum) provides a resource for trait improvement.</title>
        <authorList>
            <person name="Varshney R.K."/>
            <person name="Song C."/>
            <person name="Saxena R.K."/>
            <person name="Azam S."/>
            <person name="Yu S."/>
            <person name="Sharpe A.G."/>
            <person name="Cannon S."/>
            <person name="Baek J."/>
            <person name="Rosen B.D."/>
            <person name="Tar'an B."/>
            <person name="Millan T."/>
            <person name="Zhang X."/>
            <person name="Ramsay L.D."/>
            <person name="Iwata A."/>
            <person name="Wang Y."/>
            <person name="Nelson W."/>
            <person name="Farmer A.D."/>
            <person name="Gaur P.M."/>
            <person name="Soderlund C."/>
            <person name="Penmetsa R.V."/>
            <person name="Xu C."/>
            <person name="Bharti A.K."/>
            <person name="He W."/>
            <person name="Winter P."/>
            <person name="Zhao S."/>
            <person name="Hane J.K."/>
            <person name="Carrasquilla-Garcia N."/>
            <person name="Condie J.A."/>
            <person name="Upadhyaya H.D."/>
            <person name="Luo M.C."/>
            <person name="Thudi M."/>
            <person name="Gowda C.L."/>
            <person name="Singh N.P."/>
            <person name="Lichtenzveig J."/>
            <person name="Gali K.K."/>
            <person name="Rubio J."/>
            <person name="Nadarajan N."/>
            <person name="Dolezel J."/>
            <person name="Bansal K.C."/>
            <person name="Xu X."/>
            <person name="Edwards D."/>
            <person name="Zhang G."/>
            <person name="Kahl G."/>
            <person name="Gil J."/>
            <person name="Singh K.B."/>
            <person name="Datta S.K."/>
            <person name="Jackson S.A."/>
            <person name="Wang J."/>
            <person name="Cook D.R."/>
        </authorList>
    </citation>
    <scope>NUCLEOTIDE SEQUENCE [LARGE SCALE GENOMIC DNA]</scope>
    <source>
        <strain evidence="13">cv. CDC Frontier</strain>
    </source>
</reference>
<evidence type="ECO:0000256" key="9">
    <source>
        <dbReference type="PROSITE-ProRule" id="PRU00146"/>
    </source>
</evidence>
<keyword evidence="8" id="KW-0539">Nucleus</keyword>
<keyword evidence="4" id="KW-0547">Nucleotide-binding</keyword>
<evidence type="ECO:0000256" key="5">
    <source>
        <dbReference type="ARBA" id="ARBA00022771"/>
    </source>
</evidence>
<dbReference type="GO" id="GO:0003682">
    <property type="term" value="F:chromatin binding"/>
    <property type="evidence" value="ECO:0007669"/>
    <property type="project" value="TreeGrafter"/>
</dbReference>
<dbReference type="GO" id="GO:0140658">
    <property type="term" value="F:ATP-dependent chromatin remodeler activity"/>
    <property type="evidence" value="ECO:0007669"/>
    <property type="project" value="TreeGrafter"/>
</dbReference>
<dbReference type="Pfam" id="PF00271">
    <property type="entry name" value="Helicase_C"/>
    <property type="match status" value="1"/>
</dbReference>
<dbReference type="InterPro" id="IPR023780">
    <property type="entry name" value="Chromo_domain"/>
</dbReference>
<evidence type="ECO:0000256" key="10">
    <source>
        <dbReference type="SAM" id="MobiDB-lite"/>
    </source>
</evidence>
<dbReference type="GO" id="GO:0016887">
    <property type="term" value="F:ATP hydrolysis activity"/>
    <property type="evidence" value="ECO:0007669"/>
    <property type="project" value="TreeGrafter"/>
</dbReference>
<keyword evidence="2" id="KW-0479">Metal-binding</keyword>
<accession>A0A1S3E0Y9</accession>
<dbReference type="PROSITE" id="PS50013">
    <property type="entry name" value="CHROMO_2"/>
    <property type="match status" value="1"/>
</dbReference>
<dbReference type="GO" id="GO:0005634">
    <property type="term" value="C:nucleus"/>
    <property type="evidence" value="ECO:0007669"/>
    <property type="project" value="UniProtKB-SubCell"/>
</dbReference>
<dbReference type="GO" id="GO:0000785">
    <property type="term" value="C:chromatin"/>
    <property type="evidence" value="ECO:0007669"/>
    <property type="project" value="TreeGrafter"/>
</dbReference>
<dbReference type="PANTHER" id="PTHR45623">
    <property type="entry name" value="CHROMODOMAIN-HELICASE-DNA-BINDING PROTEIN 3-RELATED-RELATED"/>
    <property type="match status" value="1"/>
</dbReference>
<evidence type="ECO:0000259" key="12">
    <source>
        <dbReference type="PROSITE" id="PS50016"/>
    </source>
</evidence>
<dbReference type="SUPFAM" id="SSF52540">
    <property type="entry name" value="P-loop containing nucleoside triphosphate hydrolases"/>
    <property type="match status" value="2"/>
</dbReference>
<evidence type="ECO:0000256" key="7">
    <source>
        <dbReference type="ARBA" id="ARBA00022840"/>
    </source>
</evidence>
<keyword evidence="5 9" id="KW-0863">Zinc-finger</keyword>
<evidence type="ECO:0000256" key="1">
    <source>
        <dbReference type="ARBA" id="ARBA00004123"/>
    </source>
</evidence>
<feature type="compositionally biased region" description="Polar residues" evidence="10">
    <location>
        <begin position="1254"/>
        <end position="1267"/>
    </location>
</feature>
<evidence type="ECO:0000313" key="14">
    <source>
        <dbReference type="RefSeq" id="XP_027188137.1"/>
    </source>
</evidence>
<dbReference type="InterPro" id="IPR001650">
    <property type="entry name" value="Helicase_C-like"/>
</dbReference>
<feature type="domain" description="PHD-type" evidence="12">
    <location>
        <begin position="41"/>
        <end position="90"/>
    </location>
</feature>
<evidence type="ECO:0000256" key="6">
    <source>
        <dbReference type="ARBA" id="ARBA00022833"/>
    </source>
</evidence>
<feature type="compositionally biased region" description="Basic and acidic residues" evidence="10">
    <location>
        <begin position="896"/>
        <end position="939"/>
    </location>
</feature>
<dbReference type="GeneID" id="101506720"/>
<feature type="region of interest" description="Disordered" evidence="10">
    <location>
        <begin position="1247"/>
        <end position="1267"/>
    </location>
</feature>
<evidence type="ECO:0000256" key="3">
    <source>
        <dbReference type="ARBA" id="ARBA00022737"/>
    </source>
</evidence>
<dbReference type="PROSITE" id="PS01359">
    <property type="entry name" value="ZF_PHD_1"/>
    <property type="match status" value="1"/>
</dbReference>
<dbReference type="Gene3D" id="3.40.50.10810">
    <property type="entry name" value="Tandem AAA-ATPase domain"/>
    <property type="match status" value="1"/>
</dbReference>
<keyword evidence="13" id="KW-1185">Reference proteome</keyword>
<evidence type="ECO:0000256" key="4">
    <source>
        <dbReference type="ARBA" id="ARBA00022741"/>
    </source>
</evidence>
<sequence>MKARTLVTDDGGNSDSRHDKGLTEDNTQVDLRGENGKGDEEDVCFKCSHGGTLWRCCGRGCQRGYHPSCLDPPLKFLPLGFWHCISCVEKKIKLGVHSVSKGVECILDSQDVVSKGEVMRREYFVKYQGLAHAHNRWITEKQMLTVAPKLLEKYKKKQQAVRWKKDWSMPHRLLMKRDIILSKQNAHPFDGHDENDSICRYEWLVKWTGLGYDHVTWELDDTSFMTSSKGMKLVDNYESLRMRSDGLSNPLEANEERKVFFTELSVIPYGDSPGLYNQHLSYVNRLRMCWHKGQSAVIVDDQIDQERVRKVILFILSLSCNVKRPFLIISTSTGISAWETEFLHLAPSANVVVYKGNKDVRCSIRALEFYNEDGGILFQILLSSSEIIIEDLHALRYIQWEAIIIDECQRSKILGHIDNINILAAEMRLLLISGQIKEDRADYIKLLSFLQSGHDELNISMKETYLSASISNLKSQLEQYIAFKGNSGSSRFIEYWVPAQLSSLQLEQYCSMLLSNSMLLCSGQKYDSVDALRDLIISTRKCCNHPFLLNQSLNSLLIRGLPVEEHLDIGIRASGKLQLLEKILFEAKTRELRVIIIFQSSGGSGSIGDILDDVLCHKFGKDCYVRYGRGYIPSKKQAALDTFNDRESGKFVFLIESRACLPSVKLSSVDTVILFDSDWDPQNDLKCVQKMSISSKFNELTVLRLYSYFTVEERVLMLAKEGVALDSNMQLVNQSSTYHTLLKWGASYLFSKLDDFHGSDTSVSASDISDQSILNDVICELSSKLVCDRDGSDCHGQSFLSRVQQNGAEYAKSISLLGEREMKKLSNETHTFSWSDHLKGRNPQWKFLPVSSQRIRKTVEYFHHIPEGSEYENDSIICKRRTESKDNVYPTRKKVSKDNVDPEERKVTKDNVDPKRRKVSEDIVGTKRKELSKGVADPKTRKLSKNIIDDAERRKASKEVIDSKGRKVSVDTVGSKYLKKKWKNKKNGRASKRERKLNGAAVMNKHIPKQKKLPDMPKNTKFLSKPDISGLCDVLHFSENVKAVAMMILEYVFKHYDVNNCREVSTVQAFQISVCWLAASLLKHKIDKKHSVDLAKRHLNFNCKEEEASYVYNELQKYEKDFSSCLQNELCVEKSNMNGGSDSLTPELIDLVEEEKQKGFQHPHVLNSMKFASNEPDLPRKSPKTVLFSQDQIYTENFHNGPFMAHENSTSQQTPGSLPVEADATSKESDADERMNAMSSVAAEVSSLEHRNKNPNSSNDLNDVNPDTCSLKRQCPIVSSEITQSDGKVSEDPQTLMIEVIDIDNSMNMSTHPAQLHNVEMDAVTCDSTAVPEVRYRFGIGSPVRGESTTSEFAEVQPSNANLMPLLQTSLSASPSFMEDLSSTVMPLERFVCHYNSGRDHGHTHEAEEILQALMDSVEPVNSSFVLPVTSQPSSYATENENATRAPYDITNPECMSSGPFQLHYATSGMPRFADSDSLLIEMARIRKMNEEACKIHEENILQLQSDFKKEFEELGEKYSMLHQNLDIAVALKNKELETQRNIVRMHMLLAEAWILPDSF</sequence>
<dbReference type="Pfam" id="PF00176">
    <property type="entry name" value="SNF2-rel_dom"/>
    <property type="match status" value="1"/>
</dbReference>
<evidence type="ECO:0000259" key="11">
    <source>
        <dbReference type="PROSITE" id="PS50013"/>
    </source>
</evidence>
<proteinExistence type="predicted"/>
<dbReference type="PANTHER" id="PTHR45623:SF51">
    <property type="entry name" value="DNA HELICASE CHROMATIN REGULATOR PHD FAMILY-RELATED"/>
    <property type="match status" value="1"/>
</dbReference>
<keyword evidence="7" id="KW-0067">ATP-binding</keyword>
<dbReference type="OrthoDB" id="885191at2759"/>
<dbReference type="SUPFAM" id="SSF54160">
    <property type="entry name" value="Chromo domain-like"/>
    <property type="match status" value="2"/>
</dbReference>
<dbReference type="GO" id="GO:0003677">
    <property type="term" value="F:DNA binding"/>
    <property type="evidence" value="ECO:0007669"/>
    <property type="project" value="TreeGrafter"/>
</dbReference>
<dbReference type="GO" id="GO:0042393">
    <property type="term" value="F:histone binding"/>
    <property type="evidence" value="ECO:0007669"/>
    <property type="project" value="TreeGrafter"/>
</dbReference>
<dbReference type="SMART" id="SM00249">
    <property type="entry name" value="PHD"/>
    <property type="match status" value="1"/>
</dbReference>
<evidence type="ECO:0000256" key="8">
    <source>
        <dbReference type="ARBA" id="ARBA00023242"/>
    </source>
</evidence>
<organism evidence="13 14">
    <name type="scientific">Cicer arietinum</name>
    <name type="common">Chickpea</name>
    <name type="synonym">Garbanzo</name>
    <dbReference type="NCBI Taxonomy" id="3827"/>
    <lineage>
        <taxon>Eukaryota</taxon>
        <taxon>Viridiplantae</taxon>
        <taxon>Streptophyta</taxon>
        <taxon>Embryophyta</taxon>
        <taxon>Tracheophyta</taxon>
        <taxon>Spermatophyta</taxon>
        <taxon>Magnoliopsida</taxon>
        <taxon>eudicotyledons</taxon>
        <taxon>Gunneridae</taxon>
        <taxon>Pentapetalae</taxon>
        <taxon>rosids</taxon>
        <taxon>fabids</taxon>
        <taxon>Fabales</taxon>
        <taxon>Fabaceae</taxon>
        <taxon>Papilionoideae</taxon>
        <taxon>50 kb inversion clade</taxon>
        <taxon>NPAAA clade</taxon>
        <taxon>Hologalegina</taxon>
        <taxon>IRL clade</taxon>
        <taxon>Cicereae</taxon>
        <taxon>Cicer</taxon>
    </lineage>
</organism>
<feature type="region of interest" description="Disordered" evidence="10">
    <location>
        <begin position="1201"/>
        <end position="1234"/>
    </location>
</feature>
<dbReference type="InterPro" id="IPR027417">
    <property type="entry name" value="P-loop_NTPase"/>
</dbReference>
<feature type="compositionally biased region" description="Polar residues" evidence="10">
    <location>
        <begin position="1207"/>
        <end position="1216"/>
    </location>
</feature>
<dbReference type="GO" id="GO:0008270">
    <property type="term" value="F:zinc ion binding"/>
    <property type="evidence" value="ECO:0007669"/>
    <property type="project" value="UniProtKB-KW"/>
</dbReference>
<dbReference type="Proteomes" id="UP000087171">
    <property type="component" value="Chromosome Ca3"/>
</dbReference>
<dbReference type="InterPro" id="IPR000330">
    <property type="entry name" value="SNF2_N"/>
</dbReference>
<evidence type="ECO:0000313" key="13">
    <source>
        <dbReference type="Proteomes" id="UP000087171"/>
    </source>
</evidence>
<dbReference type="Gene3D" id="3.40.50.300">
    <property type="entry name" value="P-loop containing nucleotide triphosphate hydrolases"/>
    <property type="match status" value="1"/>
</dbReference>
<dbReference type="InterPro" id="IPR016197">
    <property type="entry name" value="Chromo-like_dom_sf"/>
</dbReference>